<dbReference type="KEGG" id="gxy:GLX_27180"/>
<dbReference type="Proteomes" id="UP000009044">
    <property type="component" value="Chromosome"/>
</dbReference>
<proteinExistence type="predicted"/>
<dbReference type="HOGENOM" id="CLU_1358926_0_0_5"/>
<evidence type="ECO:0000313" key="3">
    <source>
        <dbReference type="Proteomes" id="UP000009044"/>
    </source>
</evidence>
<feature type="region of interest" description="Disordered" evidence="1">
    <location>
        <begin position="173"/>
        <end position="201"/>
    </location>
</feature>
<name>G2I3G3_KOMMN</name>
<dbReference type="PATRIC" id="fig|634177.7.peg.3030"/>
<reference evidence="3" key="1">
    <citation type="journal article" date="2011" name="J. Bacteriol.">
        <title>Complete genome sequence of NBRC 3288, a unique cellulose-nonproducing strain of Gluconacetobacter xylinus isolated from vinegar.</title>
        <authorList>
            <person name="Ogino H."/>
            <person name="Azuma Y."/>
            <person name="Hosoyama A."/>
            <person name="Nakazawa H."/>
            <person name="Matsutani M."/>
            <person name="Hasegawa A."/>
            <person name="Otsuyama K."/>
            <person name="Matsushita K."/>
            <person name="Fujita N."/>
            <person name="Shirai M."/>
        </authorList>
    </citation>
    <scope>NUCLEOTIDE SEQUENCE [LARGE SCALE GENOMIC DNA]</scope>
    <source>
        <strain evidence="3">NBRC 3288 / BCRC 11682 / LMG 1693</strain>
    </source>
</reference>
<evidence type="ECO:0000256" key="1">
    <source>
        <dbReference type="SAM" id="MobiDB-lite"/>
    </source>
</evidence>
<dbReference type="AlphaFoldDB" id="G2I3G3"/>
<evidence type="ECO:0000313" key="2">
    <source>
        <dbReference type="EMBL" id="BAK85130.1"/>
    </source>
</evidence>
<protein>
    <submittedName>
        <fullName evidence="2">Uncharacterized protein</fullName>
    </submittedName>
</protein>
<organism evidence="2 3">
    <name type="scientific">Komagataeibacter medellinensis (strain NBRC 3288 / BCRC 11682 / LMG 1693 / Kondo 51)</name>
    <name type="common">Gluconacetobacter medellinensis</name>
    <dbReference type="NCBI Taxonomy" id="634177"/>
    <lineage>
        <taxon>Bacteria</taxon>
        <taxon>Pseudomonadati</taxon>
        <taxon>Pseudomonadota</taxon>
        <taxon>Alphaproteobacteria</taxon>
        <taxon>Acetobacterales</taxon>
        <taxon>Acetobacteraceae</taxon>
        <taxon>Komagataeibacter</taxon>
    </lineage>
</organism>
<accession>G2I3G3</accession>
<dbReference type="EMBL" id="AP012159">
    <property type="protein sequence ID" value="BAK85130.1"/>
    <property type="molecule type" value="Genomic_DNA"/>
</dbReference>
<dbReference type="STRING" id="634177.GLX_27180"/>
<gene>
    <name evidence="2" type="ordered locus">GLX_27180</name>
</gene>
<sequence>MAGTRKGARFLCALSRRPCAVCPNCPISIPCGGGCFMTDFKQHVRAGLLAVTAAALLAGCRAAPERDMARRLPPPAQDYLLITSYFMAEGALVSRLQDGGLSGQQVYDMAISLKYGKRMLVAALEKPSPAARRRGRQAVEIMLACTSQPDPATLGGRTPARCLPGAPLFPSAAGHAAGIPDADRPHANGQAQPQPAGPARK</sequence>